<keyword evidence="2" id="KW-1185">Reference proteome</keyword>
<organism evidence="1 2">
    <name type="scientific">Halomonas piscis</name>
    <dbReference type="NCBI Taxonomy" id="3031727"/>
    <lineage>
        <taxon>Bacteria</taxon>
        <taxon>Pseudomonadati</taxon>
        <taxon>Pseudomonadota</taxon>
        <taxon>Gammaproteobacteria</taxon>
        <taxon>Oceanospirillales</taxon>
        <taxon>Halomonadaceae</taxon>
        <taxon>Halomonas</taxon>
    </lineage>
</organism>
<dbReference type="RefSeq" id="WP_311884949.1">
    <property type="nucleotide sequence ID" value="NZ_CP119391.1"/>
</dbReference>
<dbReference type="Pfam" id="PF11390">
    <property type="entry name" value="FdsD"/>
    <property type="match status" value="1"/>
</dbReference>
<evidence type="ECO:0000313" key="2">
    <source>
        <dbReference type="Proteomes" id="UP001301869"/>
    </source>
</evidence>
<dbReference type="InterPro" id="IPR021074">
    <property type="entry name" value="Formate_DH_dsu"/>
</dbReference>
<proteinExistence type="predicted"/>
<reference evidence="1 2" key="1">
    <citation type="submission" date="2023-03" db="EMBL/GenBank/DDBJ databases">
        <title>Halomonas sp. nov., isolated from Korean tranditional fermented seafood 'Jeotgal'.</title>
        <authorList>
            <person name="Kim B."/>
            <person name="Shin N.-R."/>
        </authorList>
    </citation>
    <scope>NUCLEOTIDE SEQUENCE [LARGE SCALE GENOMIC DNA]</scope>
    <source>
        <strain evidence="1 2">SG2L-4</strain>
    </source>
</reference>
<name>A0ABY9Z2X0_9GAMM</name>
<dbReference type="Proteomes" id="UP001301869">
    <property type="component" value="Chromosome"/>
</dbReference>
<dbReference type="EMBL" id="CP119391">
    <property type="protein sequence ID" value="WNK21035.1"/>
    <property type="molecule type" value="Genomic_DNA"/>
</dbReference>
<sequence length="65" mass="7396">MANQIADNLRHGASEEVAVEQIHNHMEKFWARPMKRRIVADLDIIAAELDPLARRAVERLAAKHA</sequence>
<gene>
    <name evidence="1" type="ORF">P1P91_04985</name>
</gene>
<accession>A0ABY9Z2X0</accession>
<evidence type="ECO:0000313" key="1">
    <source>
        <dbReference type="EMBL" id="WNK21035.1"/>
    </source>
</evidence>
<protein>
    <submittedName>
        <fullName evidence="1">Formate dehydrogenase subunit delta</fullName>
    </submittedName>
</protein>